<organism evidence="4 5">
    <name type="scientific">Trichoderma harzianum</name>
    <name type="common">Hypocrea lixii</name>
    <dbReference type="NCBI Taxonomy" id="5544"/>
    <lineage>
        <taxon>Eukaryota</taxon>
        <taxon>Fungi</taxon>
        <taxon>Dikarya</taxon>
        <taxon>Ascomycota</taxon>
        <taxon>Pezizomycotina</taxon>
        <taxon>Sordariomycetes</taxon>
        <taxon>Hypocreomycetidae</taxon>
        <taxon>Hypocreales</taxon>
        <taxon>Hypocreaceae</taxon>
        <taxon>Trichoderma</taxon>
    </lineage>
</organism>
<dbReference type="OrthoDB" id="6614653at2759"/>
<keyword evidence="2" id="KW-1133">Transmembrane helix</keyword>
<accession>A0A2K0U0I2</accession>
<feature type="transmembrane region" description="Helical" evidence="2">
    <location>
        <begin position="6"/>
        <end position="23"/>
    </location>
</feature>
<feature type="transmembrane region" description="Helical" evidence="2">
    <location>
        <begin position="111"/>
        <end position="134"/>
    </location>
</feature>
<evidence type="ECO:0000256" key="1">
    <source>
        <dbReference type="ARBA" id="ARBA00006432"/>
    </source>
</evidence>
<gene>
    <name evidence="4" type="ORF">THARTR1_08060</name>
</gene>
<dbReference type="PROSITE" id="PS00455">
    <property type="entry name" value="AMP_BINDING"/>
    <property type="match status" value="1"/>
</dbReference>
<dbReference type="EMBL" id="MTYI01000126">
    <property type="protein sequence ID" value="PNP51303.1"/>
    <property type="molecule type" value="Genomic_DNA"/>
</dbReference>
<protein>
    <recommendedName>
        <fullName evidence="3">AMP-dependent synthetase/ligase domain-containing protein</fullName>
    </recommendedName>
</protein>
<feature type="domain" description="AMP-dependent synthetase/ligase" evidence="3">
    <location>
        <begin position="98"/>
        <end position="420"/>
    </location>
</feature>
<name>A0A2K0U0I2_TRIHA</name>
<dbReference type="AlphaFoldDB" id="A0A2K0U0I2"/>
<evidence type="ECO:0000313" key="5">
    <source>
        <dbReference type="Proteomes" id="UP000236290"/>
    </source>
</evidence>
<dbReference type="Pfam" id="PF00501">
    <property type="entry name" value="AMP-binding"/>
    <property type="match status" value="1"/>
</dbReference>
<keyword evidence="2" id="KW-0472">Membrane</keyword>
<dbReference type="PANTHER" id="PTHR43201">
    <property type="entry name" value="ACYL-COA SYNTHETASE"/>
    <property type="match status" value="1"/>
</dbReference>
<dbReference type="Proteomes" id="UP000236290">
    <property type="component" value="Unassembled WGS sequence"/>
</dbReference>
<comment type="caution">
    <text evidence="4">The sequence shown here is derived from an EMBL/GenBank/DDBJ whole genome shotgun (WGS) entry which is preliminary data.</text>
</comment>
<proteinExistence type="inferred from homology"/>
<dbReference type="CDD" id="cd04433">
    <property type="entry name" value="AFD_class_I"/>
    <property type="match status" value="1"/>
</dbReference>
<dbReference type="InterPro" id="IPR045851">
    <property type="entry name" value="AMP-bd_C_sf"/>
</dbReference>
<dbReference type="GO" id="GO:0006631">
    <property type="term" value="P:fatty acid metabolic process"/>
    <property type="evidence" value="ECO:0007669"/>
    <property type="project" value="TreeGrafter"/>
</dbReference>
<dbReference type="InterPro" id="IPR042099">
    <property type="entry name" value="ANL_N_sf"/>
</dbReference>
<dbReference type="PANTHER" id="PTHR43201:SF8">
    <property type="entry name" value="ACYL-COA SYNTHETASE FAMILY MEMBER 3"/>
    <property type="match status" value="1"/>
</dbReference>
<comment type="similarity">
    <text evidence="1">Belongs to the ATP-dependent AMP-binding enzyme family.</text>
</comment>
<evidence type="ECO:0000256" key="2">
    <source>
        <dbReference type="SAM" id="Phobius"/>
    </source>
</evidence>
<dbReference type="SUPFAM" id="SSF56801">
    <property type="entry name" value="Acetyl-CoA synthetase-like"/>
    <property type="match status" value="1"/>
</dbReference>
<sequence length="603" mass="66755">MFSLAYSLGGIGSIAISGLYAIFRRWPSREPALQNDVTAIVEKFPNDAIFTRLLRLSIERPDLQFHDDYGVDANYNDLMRDIIHIRRMLQKQLPASSFDENGLLRKDASSIAFLAFSGYYFIVSFLAIVALGGVCVPLSTGLSAEEASFFLKKTKATCILAELNTLDMALTFIDHAQNENSKTLNLIQLSRAQPESKTNPIGWEIDRGLTFSPTSGCIVLFTSGTTGLPKGVLLPRQMFHFTEAPPPQEVVYLASCPSHWVGGTGLIDSVLNGENLHMMKAESEPADFWEILRRGKTTDMSVSPTLLRRLVEYYHNSIRHLPSEDREAYVCGSRSLKSVFTSGSMLNPSTAQLFTDLTGTVIRNGYGITEMGGGVMATPEGSAISEGYVGRPFPGVTVKLSDGDHGEILAKSPTMFIGYFDDEKATSACFDDEGFYKTGDRAHRIGEDYYFDGRMSCDWLRFHEYTISVLELEQRLADLPYVCEAHVLPVRDHHAGGLAAALVRPCKQDTDEEAHDITLRTIREDLAGAGVVSYKLPTLLRIIPDGEQVPHTASGKAQKTEAMRKYFNIVGHLPDGYEYEGVEYWGNKLDLATSARLFDWGGL</sequence>
<dbReference type="InterPro" id="IPR020845">
    <property type="entry name" value="AMP-binding_CS"/>
</dbReference>
<dbReference type="InterPro" id="IPR000873">
    <property type="entry name" value="AMP-dep_synth/lig_dom"/>
</dbReference>
<evidence type="ECO:0000313" key="4">
    <source>
        <dbReference type="EMBL" id="PNP51303.1"/>
    </source>
</evidence>
<reference evidence="4 5" key="1">
    <citation type="submission" date="2017-02" db="EMBL/GenBank/DDBJ databases">
        <title>Genomes of Trichoderma spp. with biocontrol activity.</title>
        <authorList>
            <person name="Gardiner D."/>
            <person name="Kazan K."/>
            <person name="Vos C."/>
            <person name="Harvey P."/>
        </authorList>
    </citation>
    <scope>NUCLEOTIDE SEQUENCE [LARGE SCALE GENOMIC DNA]</scope>
    <source>
        <strain evidence="4 5">Tr1</strain>
    </source>
</reference>
<dbReference type="GO" id="GO:0031956">
    <property type="term" value="F:medium-chain fatty acid-CoA ligase activity"/>
    <property type="evidence" value="ECO:0007669"/>
    <property type="project" value="TreeGrafter"/>
</dbReference>
<keyword evidence="2" id="KW-0812">Transmembrane</keyword>
<dbReference type="Gene3D" id="3.40.50.12780">
    <property type="entry name" value="N-terminal domain of ligase-like"/>
    <property type="match status" value="1"/>
</dbReference>
<dbReference type="Gene3D" id="3.30.300.30">
    <property type="match status" value="1"/>
</dbReference>
<evidence type="ECO:0000259" key="3">
    <source>
        <dbReference type="Pfam" id="PF00501"/>
    </source>
</evidence>